<evidence type="ECO:0000256" key="1">
    <source>
        <dbReference type="SAM" id="MobiDB-lite"/>
    </source>
</evidence>
<sequence length="221" mass="24127">MVWDKDGERFYKGGADRGVLFVMNDQGQYGEGVAWNGLTKVTQSPEGAESTEKYADNRVYAVVTSPEKFKGTIEAFQSPAEFDVCDGEAELAPGVAVTQQTRRKFALCWRTKIGNDVKGFDFGEEIHIAYGCKASPSSADNETLNESPEPTTLSWEFATEQTNVAGHTPTAHVIIRSERVGEEKMKKVREALYGKDPTSQGGSDGVAPKLPTPDELKALVQ</sequence>
<feature type="region of interest" description="Disordered" evidence="1">
    <location>
        <begin position="191"/>
        <end position="221"/>
    </location>
</feature>
<reference evidence="2" key="1">
    <citation type="submission" date="2020-04" db="EMBL/GenBank/DDBJ databases">
        <title>Deep metagenomics examines the oral microbiome during advanced dental caries in children, revealing novel taxa and co-occurrences with host molecules.</title>
        <authorList>
            <person name="Baker J.L."/>
            <person name="Morton J.T."/>
            <person name="Dinis M."/>
            <person name="Alvarez R."/>
            <person name="Tran N.C."/>
            <person name="Knight R."/>
            <person name="Edlund A."/>
        </authorList>
    </citation>
    <scope>NUCLEOTIDE SEQUENCE</scope>
    <source>
        <strain evidence="2">JCVI_29_bin.11</strain>
    </source>
</reference>
<name>A0A930KZC8_9MICC</name>
<accession>A0A930KZC8</accession>
<dbReference type="EMBL" id="JABZXL010000026">
    <property type="protein sequence ID" value="MBF1659798.1"/>
    <property type="molecule type" value="Genomic_DNA"/>
</dbReference>
<comment type="caution">
    <text evidence="2">The sequence shown here is derived from an EMBL/GenBank/DDBJ whole genome shotgun (WGS) entry which is preliminary data.</text>
</comment>
<organism evidence="2 3">
    <name type="scientific">Rothia mucilaginosa</name>
    <dbReference type="NCBI Taxonomy" id="43675"/>
    <lineage>
        <taxon>Bacteria</taxon>
        <taxon>Bacillati</taxon>
        <taxon>Actinomycetota</taxon>
        <taxon>Actinomycetes</taxon>
        <taxon>Micrococcales</taxon>
        <taxon>Micrococcaceae</taxon>
        <taxon>Rothia</taxon>
    </lineage>
</organism>
<proteinExistence type="predicted"/>
<evidence type="ECO:0000313" key="2">
    <source>
        <dbReference type="EMBL" id="MBF1659798.1"/>
    </source>
</evidence>
<dbReference type="AlphaFoldDB" id="A0A930KZC8"/>
<dbReference type="Proteomes" id="UP000713964">
    <property type="component" value="Unassembled WGS sequence"/>
</dbReference>
<feature type="compositionally biased region" description="Basic and acidic residues" evidence="1">
    <location>
        <begin position="212"/>
        <end position="221"/>
    </location>
</feature>
<evidence type="ECO:0000313" key="3">
    <source>
        <dbReference type="Proteomes" id="UP000713964"/>
    </source>
</evidence>
<gene>
    <name evidence="2" type="ORF">HXO58_08190</name>
</gene>
<protein>
    <submittedName>
        <fullName evidence="2">Uncharacterized protein</fullName>
    </submittedName>
</protein>